<dbReference type="Gene3D" id="3.30.420.40">
    <property type="match status" value="1"/>
</dbReference>
<evidence type="ECO:0000313" key="2">
    <source>
        <dbReference type="Proteomes" id="UP001437256"/>
    </source>
</evidence>
<dbReference type="EMBL" id="JBBXMP010000086">
    <property type="protein sequence ID" value="KAL0063220.1"/>
    <property type="molecule type" value="Genomic_DNA"/>
</dbReference>
<dbReference type="SUPFAM" id="SSF53067">
    <property type="entry name" value="Actin-like ATPase domain"/>
    <property type="match status" value="2"/>
</dbReference>
<protein>
    <submittedName>
        <fullName evidence="1">Uncharacterized protein</fullName>
    </submittedName>
</protein>
<name>A0ABR2ZPI5_9AGAR</name>
<dbReference type="InterPro" id="IPR043129">
    <property type="entry name" value="ATPase_NBD"/>
</dbReference>
<dbReference type="PANTHER" id="PTHR14187:SF5">
    <property type="entry name" value="HEAT SHOCK 70 KDA PROTEIN 12A"/>
    <property type="match status" value="1"/>
</dbReference>
<dbReference type="PANTHER" id="PTHR14187">
    <property type="entry name" value="ALPHA KINASE/ELONGATION FACTOR 2 KINASE"/>
    <property type="match status" value="1"/>
</dbReference>
<reference evidence="1 2" key="1">
    <citation type="submission" date="2024-05" db="EMBL/GenBank/DDBJ databases">
        <title>A draft genome resource for the thread blight pathogen Marasmius tenuissimus strain MS-2.</title>
        <authorList>
            <person name="Yulfo-Soto G.E."/>
            <person name="Baruah I.K."/>
            <person name="Amoako-Attah I."/>
            <person name="Bukari Y."/>
            <person name="Meinhardt L.W."/>
            <person name="Bailey B.A."/>
            <person name="Cohen S.P."/>
        </authorList>
    </citation>
    <scope>NUCLEOTIDE SEQUENCE [LARGE SCALE GENOMIC DNA]</scope>
    <source>
        <strain evidence="1 2">MS-2</strain>
    </source>
</reference>
<dbReference type="Proteomes" id="UP001437256">
    <property type="component" value="Unassembled WGS sequence"/>
</dbReference>
<keyword evidence="2" id="KW-1185">Reference proteome</keyword>
<proteinExistence type="predicted"/>
<gene>
    <name evidence="1" type="ORF">AAF712_009918</name>
</gene>
<dbReference type="CDD" id="cd10170">
    <property type="entry name" value="ASKHA_NBD_HSP70"/>
    <property type="match status" value="1"/>
</dbReference>
<evidence type="ECO:0000313" key="1">
    <source>
        <dbReference type="EMBL" id="KAL0063220.1"/>
    </source>
</evidence>
<organism evidence="1 2">
    <name type="scientific">Marasmius tenuissimus</name>
    <dbReference type="NCBI Taxonomy" id="585030"/>
    <lineage>
        <taxon>Eukaryota</taxon>
        <taxon>Fungi</taxon>
        <taxon>Dikarya</taxon>
        <taxon>Basidiomycota</taxon>
        <taxon>Agaricomycotina</taxon>
        <taxon>Agaricomycetes</taxon>
        <taxon>Agaricomycetidae</taxon>
        <taxon>Agaricales</taxon>
        <taxon>Marasmiineae</taxon>
        <taxon>Marasmiaceae</taxon>
        <taxon>Marasmius</taxon>
    </lineage>
</organism>
<comment type="caution">
    <text evidence="1">The sequence shown here is derived from an EMBL/GenBank/DDBJ whole genome shotgun (WGS) entry which is preliminary data.</text>
</comment>
<sequence>MIIQRESYSGQRRKLVLAFDVGTTFSGTSYRQGTSVVDALKPQTNLLHGESVVIFFVFSVTGSRSFSYPDQEHVGGDAKIPSIVYYDRQGHVRAVGAEALQEHIQEEAEQDGWFLSKWFKLHLKPKSNVEDPGADAIKRIPSLPANKSAEDVLSDFLAYLFRCAKDYIVQTIPDRSFWASIEGNIDFVLTHPNGWEGPQQYSMRCAAIRAGLVPDTREGRNRITFVTEGEACLHFCVHNHLSVSERESVLIVDAGGGTIDLSTYTIHQKLNSGSLAGTTPMRLEEVTEPQCNSSMFSPRSLLIEYSMLSYDSGLFAGSVFVTSNARAYIDEMLFGTRFSDSIDRIVEEFDKTAKLRFKSANQSTYIRFGSLRDNDASLQIRNGQMVLPGVVVEQCFEPSLIAVTERIRCLMNASGNRPIKYIFLVGGFGASDWLFSKLQQFARACGITLCRPQSNLYVPRQPQTGRYPSTLTVSFLPESLDGPMVLSAGLPLTGVTPSIFKGNILYK</sequence>
<accession>A0ABR2ZPI5</accession>